<accession>A0A1B0A1F4</accession>
<dbReference type="Proteomes" id="UP000092445">
    <property type="component" value="Unassembled WGS sequence"/>
</dbReference>
<evidence type="ECO:0000313" key="2">
    <source>
        <dbReference type="Proteomes" id="UP000092445"/>
    </source>
</evidence>
<keyword evidence="2" id="KW-1185">Reference proteome</keyword>
<dbReference type="VEuPathDB" id="VectorBase:GPAI031506"/>
<evidence type="ECO:0000313" key="1">
    <source>
        <dbReference type="EnsemblMetazoa" id="GPAI031506-PA"/>
    </source>
</evidence>
<proteinExistence type="predicted"/>
<name>A0A1B0A1F4_GLOPL</name>
<dbReference type="AlphaFoldDB" id="A0A1B0A1F4"/>
<dbReference type="EnsemblMetazoa" id="GPAI031506-RA">
    <property type="protein sequence ID" value="GPAI031506-PA"/>
    <property type="gene ID" value="GPAI031506"/>
</dbReference>
<reference evidence="2" key="1">
    <citation type="submission" date="2014-03" db="EMBL/GenBank/DDBJ databases">
        <authorList>
            <person name="Aksoy S."/>
            <person name="Warren W."/>
            <person name="Wilson R.K."/>
        </authorList>
    </citation>
    <scope>NUCLEOTIDE SEQUENCE [LARGE SCALE GENOMIC DNA]</scope>
    <source>
        <strain evidence="2">IAEA</strain>
    </source>
</reference>
<reference evidence="1" key="2">
    <citation type="submission" date="2020-05" db="UniProtKB">
        <authorList>
            <consortium name="EnsemblMetazoa"/>
        </authorList>
    </citation>
    <scope>IDENTIFICATION</scope>
    <source>
        <strain evidence="1">IAEA</strain>
    </source>
</reference>
<protein>
    <submittedName>
        <fullName evidence="1">Uncharacterized protein</fullName>
    </submittedName>
</protein>
<sequence length="104" mass="11691">MLSLIYQKDRAIVSRNAKIPQFGWGYVRDVRIFACISACSVSQTFRVSNNTSNVTCYFQCFANHKNLFGVLWLKECCLICRSSVTVAILPIPGYVDLTEGNLVC</sequence>
<organism evidence="1 2">
    <name type="scientific">Glossina pallidipes</name>
    <name type="common">Tsetse fly</name>
    <dbReference type="NCBI Taxonomy" id="7398"/>
    <lineage>
        <taxon>Eukaryota</taxon>
        <taxon>Metazoa</taxon>
        <taxon>Ecdysozoa</taxon>
        <taxon>Arthropoda</taxon>
        <taxon>Hexapoda</taxon>
        <taxon>Insecta</taxon>
        <taxon>Pterygota</taxon>
        <taxon>Neoptera</taxon>
        <taxon>Endopterygota</taxon>
        <taxon>Diptera</taxon>
        <taxon>Brachycera</taxon>
        <taxon>Muscomorpha</taxon>
        <taxon>Hippoboscoidea</taxon>
        <taxon>Glossinidae</taxon>
        <taxon>Glossina</taxon>
    </lineage>
</organism>